<dbReference type="EnsemblBacteria" id="ABD42876">
    <property type="protein sequence ID" value="ABD42876"/>
    <property type="gene ID" value="Mhun_3194"/>
</dbReference>
<dbReference type="GO" id="GO:0005507">
    <property type="term" value="F:copper ion binding"/>
    <property type="evidence" value="ECO:0007669"/>
    <property type="project" value="TreeGrafter"/>
</dbReference>
<dbReference type="Proteomes" id="UP000001941">
    <property type="component" value="Chromosome"/>
</dbReference>
<evidence type="ECO:0000256" key="1">
    <source>
        <dbReference type="ARBA" id="ARBA00010169"/>
    </source>
</evidence>
<dbReference type="HOGENOM" id="CLU_098807_3_1_2"/>
<dbReference type="PANTHER" id="PTHR23419">
    <property type="entry name" value="DIVALENT CATION TOLERANCE CUTA-RELATED"/>
    <property type="match status" value="1"/>
</dbReference>
<dbReference type="GeneID" id="3924827"/>
<dbReference type="SUPFAM" id="SSF54913">
    <property type="entry name" value="GlnB-like"/>
    <property type="match status" value="1"/>
</dbReference>
<dbReference type="InterPro" id="IPR004323">
    <property type="entry name" value="Ion_tolerance_CutA"/>
</dbReference>
<protein>
    <submittedName>
        <fullName evidence="2">CutA1 divalent ion tolerance protein</fullName>
    </submittedName>
</protein>
<proteinExistence type="inferred from homology"/>
<dbReference type="InParanoid" id="Q2FUN9"/>
<sequence>MQDNTENQVMVILCTAPPGMAHTLATQVLDKHLAACVNILAARSVYRWEGAVCDEPEDLLVIKTTCAKVDELKSALVSMHPYDIPEVLCLPVKDGYDRYLSWVAGEVSVRP</sequence>
<dbReference type="PANTHER" id="PTHR23419:SF8">
    <property type="entry name" value="FI09726P"/>
    <property type="match status" value="1"/>
</dbReference>
<dbReference type="RefSeq" id="WP_011450121.1">
    <property type="nucleotide sequence ID" value="NC_007796.1"/>
</dbReference>
<dbReference type="GO" id="GO:0010038">
    <property type="term" value="P:response to metal ion"/>
    <property type="evidence" value="ECO:0007669"/>
    <property type="project" value="InterPro"/>
</dbReference>
<dbReference type="EMBL" id="CP000254">
    <property type="protein sequence ID" value="ABD42876.1"/>
    <property type="molecule type" value="Genomic_DNA"/>
</dbReference>
<evidence type="ECO:0000313" key="3">
    <source>
        <dbReference type="Proteomes" id="UP000001941"/>
    </source>
</evidence>
<dbReference type="Pfam" id="PF03091">
    <property type="entry name" value="CutA1"/>
    <property type="match status" value="1"/>
</dbReference>
<reference evidence="3" key="1">
    <citation type="journal article" date="2016" name="Stand. Genomic Sci.">
        <title>Complete genome sequence of Methanospirillum hungatei type strain JF1.</title>
        <authorList>
            <person name="Gunsalus R.P."/>
            <person name="Cook L.E."/>
            <person name="Crable B."/>
            <person name="Rohlin L."/>
            <person name="McDonald E."/>
            <person name="Mouttaki H."/>
            <person name="Sieber J.R."/>
            <person name="Poweleit N."/>
            <person name="Zhou H."/>
            <person name="Lapidus A.L."/>
            <person name="Daligault H.E."/>
            <person name="Land M."/>
            <person name="Gilna P."/>
            <person name="Ivanova N."/>
            <person name="Kyrpides N."/>
            <person name="Culley D.E."/>
            <person name="McInerney M.J."/>
        </authorList>
    </citation>
    <scope>NUCLEOTIDE SEQUENCE [LARGE SCALE GENOMIC DNA]</scope>
    <source>
        <strain evidence="3">ATCC 27890 / DSM 864 / NBRC 100397 / JF-1</strain>
    </source>
</reference>
<organism evidence="2 3">
    <name type="scientific">Methanospirillum hungatei JF-1 (strain ATCC 27890 / DSM 864 / NBRC 100397 / JF-1)</name>
    <dbReference type="NCBI Taxonomy" id="323259"/>
    <lineage>
        <taxon>Archaea</taxon>
        <taxon>Methanobacteriati</taxon>
        <taxon>Methanobacteriota</taxon>
        <taxon>Stenosarchaea group</taxon>
        <taxon>Methanomicrobia</taxon>
        <taxon>Methanomicrobiales</taxon>
        <taxon>Methanospirillaceae</taxon>
        <taxon>Methanospirillum</taxon>
    </lineage>
</organism>
<dbReference type="Gene3D" id="3.30.70.120">
    <property type="match status" value="1"/>
</dbReference>
<dbReference type="eggNOG" id="arCOG04231">
    <property type="taxonomic scope" value="Archaea"/>
</dbReference>
<accession>Q2FUN9</accession>
<dbReference type="InterPro" id="IPR011322">
    <property type="entry name" value="N-reg_PII-like_a/b"/>
</dbReference>
<gene>
    <name evidence="2" type="ordered locus">Mhun_3194</name>
</gene>
<dbReference type="OrthoDB" id="8015at2157"/>
<evidence type="ECO:0000313" key="2">
    <source>
        <dbReference type="EMBL" id="ABD42876.1"/>
    </source>
</evidence>
<dbReference type="InterPro" id="IPR015867">
    <property type="entry name" value="N-reg_PII/ATP_PRibTrfase_C"/>
</dbReference>
<keyword evidence="3" id="KW-1185">Reference proteome</keyword>
<dbReference type="STRING" id="323259.Mhun_3194"/>
<name>Q2FUN9_METHJ</name>
<dbReference type="AlphaFoldDB" id="Q2FUN9"/>
<comment type="similarity">
    <text evidence="1">Belongs to the CutA family.</text>
</comment>
<dbReference type="KEGG" id="mhu:Mhun_3194"/>